<evidence type="ECO:0000256" key="1">
    <source>
        <dbReference type="ARBA" id="ARBA00022801"/>
    </source>
</evidence>
<feature type="domain" description="AB hydrolase-1" evidence="2">
    <location>
        <begin position="32"/>
        <end position="280"/>
    </location>
</feature>
<dbReference type="Proteomes" id="UP001589611">
    <property type="component" value="Unassembled WGS sequence"/>
</dbReference>
<sequence length="299" mass="32880">MEEKMDAVAIADRTLEIRGLNVRIREAGSGMPVLLLHGFPQSSREWAPVMKALAGRAHLIAPDLRGAGQTDAPTTGYEPATVKGDVIALLDALGLDRVDLVAHDWSALVGFDLCLDHPERIRRYVAVAVPAPYFRMSPALMRGLMKAMPHLWFQWVIATPGLGPALLSKGRQRLARWLLRGFEIRPMNDADVAEYVQALRDPARARAASKLYRGLILPGFVNVIRGKYLGRVLQTPTLVLFGSDDALLPKDALTVRPEDAPHTTVEFVPGGAHFLVDDNPVEVARRVQAFLELRPPDQG</sequence>
<accession>A0ABV5SYP8</accession>
<gene>
    <name evidence="3" type="ORF">ACFFPJ_06640</name>
</gene>
<dbReference type="PRINTS" id="PR00412">
    <property type="entry name" value="EPOXHYDRLASE"/>
</dbReference>
<evidence type="ECO:0000313" key="4">
    <source>
        <dbReference type="Proteomes" id="UP001589611"/>
    </source>
</evidence>
<keyword evidence="1 3" id="KW-0378">Hydrolase</keyword>
<protein>
    <submittedName>
        <fullName evidence="3">Alpha/beta fold hydrolase</fullName>
    </submittedName>
</protein>
<name>A0ABV5SYP8_9MICO</name>
<dbReference type="InterPro" id="IPR029058">
    <property type="entry name" value="AB_hydrolase_fold"/>
</dbReference>
<dbReference type="InterPro" id="IPR000073">
    <property type="entry name" value="AB_hydrolase_1"/>
</dbReference>
<comment type="caution">
    <text evidence="3">The sequence shown here is derived from an EMBL/GenBank/DDBJ whole genome shotgun (WGS) entry which is preliminary data.</text>
</comment>
<organism evidence="3 4">
    <name type="scientific">Microbacterium terregens</name>
    <dbReference type="NCBI Taxonomy" id="69363"/>
    <lineage>
        <taxon>Bacteria</taxon>
        <taxon>Bacillati</taxon>
        <taxon>Actinomycetota</taxon>
        <taxon>Actinomycetes</taxon>
        <taxon>Micrococcales</taxon>
        <taxon>Microbacteriaceae</taxon>
        <taxon>Microbacterium</taxon>
    </lineage>
</organism>
<evidence type="ECO:0000259" key="2">
    <source>
        <dbReference type="Pfam" id="PF00561"/>
    </source>
</evidence>
<proteinExistence type="predicted"/>
<dbReference type="RefSeq" id="WP_344714586.1">
    <property type="nucleotide sequence ID" value="NZ_BAAAWH010000001.1"/>
</dbReference>
<evidence type="ECO:0000313" key="3">
    <source>
        <dbReference type="EMBL" id="MFB9645470.1"/>
    </source>
</evidence>
<dbReference type="SUPFAM" id="SSF53474">
    <property type="entry name" value="alpha/beta-Hydrolases"/>
    <property type="match status" value="1"/>
</dbReference>
<reference evidence="3 4" key="1">
    <citation type="submission" date="2024-09" db="EMBL/GenBank/DDBJ databases">
        <authorList>
            <person name="Sun Q."/>
            <person name="Mori K."/>
        </authorList>
    </citation>
    <scope>NUCLEOTIDE SEQUENCE [LARGE SCALE GENOMIC DNA]</scope>
    <source>
        <strain evidence="3 4">JCM 1342</strain>
    </source>
</reference>
<dbReference type="PANTHER" id="PTHR43329">
    <property type="entry name" value="EPOXIDE HYDROLASE"/>
    <property type="match status" value="1"/>
</dbReference>
<dbReference type="Pfam" id="PF00561">
    <property type="entry name" value="Abhydrolase_1"/>
    <property type="match status" value="1"/>
</dbReference>
<keyword evidence="4" id="KW-1185">Reference proteome</keyword>
<dbReference type="GO" id="GO:0016787">
    <property type="term" value="F:hydrolase activity"/>
    <property type="evidence" value="ECO:0007669"/>
    <property type="project" value="UniProtKB-KW"/>
</dbReference>
<dbReference type="Gene3D" id="3.40.50.1820">
    <property type="entry name" value="alpha/beta hydrolase"/>
    <property type="match status" value="1"/>
</dbReference>
<dbReference type="EMBL" id="JBHMBE010000002">
    <property type="protein sequence ID" value="MFB9645470.1"/>
    <property type="molecule type" value="Genomic_DNA"/>
</dbReference>
<dbReference type="InterPro" id="IPR000639">
    <property type="entry name" value="Epox_hydrolase-like"/>
</dbReference>